<evidence type="ECO:0000256" key="8">
    <source>
        <dbReference type="RuleBase" id="RU003755"/>
    </source>
</evidence>
<dbReference type="InterPro" id="IPR036259">
    <property type="entry name" value="MFS_trans_sf"/>
</dbReference>
<feature type="transmembrane region" description="Helical" evidence="9">
    <location>
        <begin position="38"/>
        <end position="56"/>
    </location>
</feature>
<dbReference type="OrthoDB" id="9772725at2"/>
<evidence type="ECO:0000256" key="7">
    <source>
        <dbReference type="ARBA" id="ARBA00023136"/>
    </source>
</evidence>
<dbReference type="EMBL" id="CP032698">
    <property type="protein sequence ID" value="AYG82439.1"/>
    <property type="molecule type" value="Genomic_DNA"/>
</dbReference>
<keyword evidence="6 9" id="KW-1133">Transmembrane helix</keyword>
<dbReference type="InterPro" id="IPR000109">
    <property type="entry name" value="POT_fam"/>
</dbReference>
<evidence type="ECO:0000313" key="11">
    <source>
        <dbReference type="Proteomes" id="UP000271554"/>
    </source>
</evidence>
<dbReference type="PANTHER" id="PTHR23517">
    <property type="entry name" value="RESISTANCE PROTEIN MDTM, PUTATIVE-RELATED-RELATED"/>
    <property type="match status" value="1"/>
</dbReference>
<keyword evidence="11" id="KW-1185">Reference proteome</keyword>
<dbReference type="GO" id="GO:0035443">
    <property type="term" value="P:tripeptide transmembrane transport"/>
    <property type="evidence" value="ECO:0007669"/>
    <property type="project" value="UniProtKB-ARBA"/>
</dbReference>
<dbReference type="GO" id="GO:0042937">
    <property type="term" value="F:tripeptide transmembrane transporter activity"/>
    <property type="evidence" value="ECO:0007669"/>
    <property type="project" value="UniProtKB-ARBA"/>
</dbReference>
<organism evidence="10 11">
    <name type="scientific">Streptomyces hundungensis</name>
    <dbReference type="NCBI Taxonomy" id="1077946"/>
    <lineage>
        <taxon>Bacteria</taxon>
        <taxon>Bacillati</taxon>
        <taxon>Actinomycetota</taxon>
        <taxon>Actinomycetes</taxon>
        <taxon>Kitasatosporales</taxon>
        <taxon>Streptomycetaceae</taxon>
        <taxon>Streptomyces</taxon>
    </lineage>
</organism>
<dbReference type="GO" id="GO:0015333">
    <property type="term" value="F:peptide:proton symporter activity"/>
    <property type="evidence" value="ECO:0007669"/>
    <property type="project" value="UniProtKB-ARBA"/>
</dbReference>
<name>A0A387HG31_9ACTN</name>
<feature type="transmembrane region" description="Helical" evidence="9">
    <location>
        <begin position="344"/>
        <end position="361"/>
    </location>
</feature>
<feature type="transmembrane region" description="Helical" evidence="9">
    <location>
        <begin position="373"/>
        <end position="394"/>
    </location>
</feature>
<sequence>MASSLTKDSASTTGTEKTFLGHPRGLANLFMTEMWERYSFYGMRALLVLYLVAPASQGGLGFNMATATAIYSVYNAMVYLLALPGGWLADRAWGARRTVAIGGTIIMIGHFLLAVPVEISFFIGLAAIALGSGLLKANISTMVGHLYPDKNDPRRDGGFTVFYMGINLGAFFAPLTIGTVGQKVNWHFGFALAGVGMALGLLFFFLGTRHMSADSDVVPTPMSETERAAIIKKILMWLGVAAVAYAALAVSGHFTVDWAIWPLTIAGLVIPAWYLLRIKRDKDLDQVSQSRMSAYVWFFVAAAAFWGIYDQTGSTLSVFAQDNTSNSLFGLDFPSSWFQSLNPLYVMALAPVFAWLWVYLNKRRQEPSTLSKFAFGLTLIGLSFFVMMLAQAASSGGVKVTPLWLCMVYLIQTVGELTLSPVGLSLTTKLAPEKYASQMMGVWFLAVTAGDSVIALLQLIGAPTDSSYWFASQGGLAVLAGVAIFMYRRKVQPLMGGVH</sequence>
<feature type="transmembrane region" description="Helical" evidence="9">
    <location>
        <begin position="62"/>
        <end position="82"/>
    </location>
</feature>
<feature type="transmembrane region" description="Helical" evidence="9">
    <location>
        <begin position="440"/>
        <end position="461"/>
    </location>
</feature>
<keyword evidence="3 8" id="KW-0813">Transport</keyword>
<dbReference type="FunFam" id="1.20.1250.20:FF:000017">
    <property type="entry name" value="Dipeptide and tripeptide permease A"/>
    <property type="match status" value="1"/>
</dbReference>
<dbReference type="NCBIfam" id="TIGR00924">
    <property type="entry name" value="yjdL_sub1_fam"/>
    <property type="match status" value="1"/>
</dbReference>
<comment type="similarity">
    <text evidence="2 8">Belongs to the major facilitator superfamily. Proton-dependent oligopeptide transporter (POT/PTR) (TC 2.A.17) family.</text>
</comment>
<reference evidence="10 11" key="1">
    <citation type="submission" date="2018-10" db="EMBL/GenBank/DDBJ databases">
        <title>Relationship between Morphology and Antimicrobial Activity in Streptomyces.</title>
        <authorList>
            <person name="Kang H.J."/>
            <person name="Kim S.B."/>
        </authorList>
    </citation>
    <scope>NUCLEOTIDE SEQUENCE [LARGE SCALE GENOMIC DNA]</scope>
    <source>
        <strain evidence="10 11">BH38</strain>
    </source>
</reference>
<evidence type="ECO:0000256" key="4">
    <source>
        <dbReference type="ARBA" id="ARBA00022475"/>
    </source>
</evidence>
<protein>
    <submittedName>
        <fullName evidence="10">Di-/tripeptide transporter</fullName>
    </submittedName>
</protein>
<dbReference type="GO" id="GO:0005886">
    <property type="term" value="C:plasma membrane"/>
    <property type="evidence" value="ECO:0007669"/>
    <property type="project" value="UniProtKB-SubCell"/>
</dbReference>
<dbReference type="SUPFAM" id="SSF103473">
    <property type="entry name" value="MFS general substrate transporter"/>
    <property type="match status" value="1"/>
</dbReference>
<feature type="transmembrane region" description="Helical" evidence="9">
    <location>
        <begin position="160"/>
        <end position="180"/>
    </location>
</feature>
<feature type="transmembrane region" description="Helical" evidence="9">
    <location>
        <begin position="94"/>
        <end position="113"/>
    </location>
</feature>
<dbReference type="Proteomes" id="UP000271554">
    <property type="component" value="Chromosome"/>
</dbReference>
<keyword evidence="5 8" id="KW-0812">Transmembrane</keyword>
<dbReference type="InterPro" id="IPR050171">
    <property type="entry name" value="MFS_Transporters"/>
</dbReference>
<evidence type="ECO:0000256" key="2">
    <source>
        <dbReference type="ARBA" id="ARBA00005982"/>
    </source>
</evidence>
<evidence type="ECO:0000256" key="9">
    <source>
        <dbReference type="SAM" id="Phobius"/>
    </source>
</evidence>
<dbReference type="KEGG" id="shun:DWB77_04615"/>
<keyword evidence="7 9" id="KW-0472">Membrane</keyword>
<accession>A0A387HG31</accession>
<feature type="transmembrane region" description="Helical" evidence="9">
    <location>
        <begin position="258"/>
        <end position="276"/>
    </location>
</feature>
<dbReference type="Pfam" id="PF00854">
    <property type="entry name" value="PTR2"/>
    <property type="match status" value="1"/>
</dbReference>
<proteinExistence type="inferred from homology"/>
<dbReference type="InterPro" id="IPR018456">
    <property type="entry name" value="PTR2_symporter_CS"/>
</dbReference>
<evidence type="ECO:0000256" key="5">
    <source>
        <dbReference type="ARBA" id="ARBA00022692"/>
    </source>
</evidence>
<dbReference type="CDD" id="cd17346">
    <property type="entry name" value="MFS_DtpA_like"/>
    <property type="match status" value="1"/>
</dbReference>
<dbReference type="RefSeq" id="WP_120723030.1">
    <property type="nucleotide sequence ID" value="NZ_CP032698.1"/>
</dbReference>
<evidence type="ECO:0000256" key="1">
    <source>
        <dbReference type="ARBA" id="ARBA00004651"/>
    </source>
</evidence>
<dbReference type="AlphaFoldDB" id="A0A387HG31"/>
<dbReference type="InterPro" id="IPR005279">
    <property type="entry name" value="Dipep/tripep_permease"/>
</dbReference>
<evidence type="ECO:0000313" key="10">
    <source>
        <dbReference type="EMBL" id="AYG82439.1"/>
    </source>
</evidence>
<dbReference type="PROSITE" id="PS01023">
    <property type="entry name" value="PTR2_2"/>
    <property type="match status" value="1"/>
</dbReference>
<dbReference type="Gene3D" id="1.20.1250.20">
    <property type="entry name" value="MFS general substrate transporter like domains"/>
    <property type="match status" value="1"/>
</dbReference>
<feature type="transmembrane region" description="Helical" evidence="9">
    <location>
        <begin position="234"/>
        <end position="252"/>
    </location>
</feature>
<feature type="transmembrane region" description="Helical" evidence="9">
    <location>
        <begin position="186"/>
        <end position="206"/>
    </location>
</feature>
<keyword evidence="4" id="KW-1003">Cell membrane</keyword>
<comment type="subcellular location">
    <subcellularLocation>
        <location evidence="1">Cell membrane</location>
        <topology evidence="1">Multi-pass membrane protein</topology>
    </subcellularLocation>
    <subcellularLocation>
        <location evidence="8">Membrane</location>
        <topology evidence="8">Multi-pass membrane protein</topology>
    </subcellularLocation>
</comment>
<feature type="transmembrane region" description="Helical" evidence="9">
    <location>
        <begin position="119"/>
        <end position="139"/>
    </location>
</feature>
<feature type="transmembrane region" description="Helical" evidence="9">
    <location>
        <begin position="400"/>
        <end position="419"/>
    </location>
</feature>
<feature type="transmembrane region" description="Helical" evidence="9">
    <location>
        <begin position="467"/>
        <end position="487"/>
    </location>
</feature>
<evidence type="ECO:0000256" key="3">
    <source>
        <dbReference type="ARBA" id="ARBA00022448"/>
    </source>
</evidence>
<gene>
    <name evidence="10" type="primary">dtpT_2</name>
    <name evidence="10" type="ORF">DWB77_04615</name>
</gene>
<dbReference type="GO" id="GO:0071916">
    <property type="term" value="F:dipeptide transmembrane transporter activity"/>
    <property type="evidence" value="ECO:0007669"/>
    <property type="project" value="UniProtKB-ARBA"/>
</dbReference>
<feature type="transmembrane region" description="Helical" evidence="9">
    <location>
        <begin position="292"/>
        <end position="309"/>
    </location>
</feature>
<evidence type="ECO:0000256" key="6">
    <source>
        <dbReference type="ARBA" id="ARBA00022989"/>
    </source>
</evidence>
<dbReference type="PANTHER" id="PTHR23517:SF15">
    <property type="entry name" value="PROTON-DEPENDENT OLIGOPEPTIDE FAMILY TRANSPORT PROTEIN"/>
    <property type="match status" value="1"/>
</dbReference>